<evidence type="ECO:0000313" key="2">
    <source>
        <dbReference type="Proteomes" id="UP000037854"/>
    </source>
</evidence>
<dbReference type="EMBL" id="LGTK01000010">
    <property type="protein sequence ID" value="KPH77011.1"/>
    <property type="molecule type" value="Genomic_DNA"/>
</dbReference>
<keyword evidence="2" id="KW-1185">Reference proteome</keyword>
<accession>A0ABR5MLH0</accession>
<dbReference type="RefSeq" id="WP_060667967.1">
    <property type="nucleotide sequence ID" value="NZ_LGTK01000010.1"/>
</dbReference>
<gene>
    <name evidence="1" type="ORF">AFL42_04635</name>
</gene>
<dbReference type="Proteomes" id="UP000037854">
    <property type="component" value="Unassembled WGS sequence"/>
</dbReference>
<organism evidence="1 2">
    <name type="scientific">Oceanobacillus caeni</name>
    <dbReference type="NCBI Taxonomy" id="405946"/>
    <lineage>
        <taxon>Bacteria</taxon>
        <taxon>Bacillati</taxon>
        <taxon>Bacillota</taxon>
        <taxon>Bacilli</taxon>
        <taxon>Bacillales</taxon>
        <taxon>Bacillaceae</taxon>
        <taxon>Oceanobacillus</taxon>
    </lineage>
</organism>
<sequence length="218" mass="25165">MNTVGTSIPLLDKVMEPMNQGKFTVTENPSFEQILNNQGPDIGDLDNTNVNGLKLEQEDNVLTDEQSSYERDNQEVVLQEKEKQPVNQEDAMDFLQNMNEIEEQNPIIHNQLAMLIDQILEKPETVDHVLIRDVLQFINEIEEQTQETNNGFQSDYTHLITDGAFIMQTENSPLRTNGINKETLVENKSTLKDIILDFDSLIKKLKIRMIYQKFHLKC</sequence>
<protein>
    <submittedName>
        <fullName evidence="1">Uncharacterized protein</fullName>
    </submittedName>
</protein>
<name>A0ABR5MLH0_9BACI</name>
<reference evidence="1 2" key="1">
    <citation type="submission" date="2015-07" db="EMBL/GenBank/DDBJ databases">
        <title>High-quality draft genome sequence of Oceanobacillus caeni HM6, a bacillus isolated from a human feces.</title>
        <authorList>
            <person name="Kumar J."/>
            <person name="Verma M.K."/>
            <person name="Pandey R."/>
            <person name="Bhambi M."/>
            <person name="Chauhan N."/>
        </authorList>
    </citation>
    <scope>NUCLEOTIDE SEQUENCE [LARGE SCALE GENOMIC DNA]</scope>
    <source>
        <strain evidence="1 2">HM6</strain>
    </source>
</reference>
<proteinExistence type="predicted"/>
<comment type="caution">
    <text evidence="1">The sequence shown here is derived from an EMBL/GenBank/DDBJ whole genome shotgun (WGS) entry which is preliminary data.</text>
</comment>
<evidence type="ECO:0000313" key="1">
    <source>
        <dbReference type="EMBL" id="KPH77011.1"/>
    </source>
</evidence>